<dbReference type="ExpressionAtlas" id="A0A1Z5SC18">
    <property type="expression patterns" value="baseline and differential"/>
</dbReference>
<keyword evidence="3" id="KW-1185">Reference proteome</keyword>
<sequence length="174" mass="19169">MRDRTFESLNSEPCCYFDLGVTSNLGDLDSRFEMFSSNEDDTTSQGSAGGGAAASAGAVTAVAAETEGDEMAVVAAAEQEQEQMVSAETEEHIQRILLAIDNYTRQVSDMLDAGRALFKDLAADFEDRLCSIHKEKVERWEEEIRELRASDAANEQARALLHNAQLHLLHTVRD</sequence>
<reference evidence="2 3" key="1">
    <citation type="journal article" date="2009" name="Nature">
        <title>The Sorghum bicolor genome and the diversification of grasses.</title>
        <authorList>
            <person name="Paterson A.H."/>
            <person name="Bowers J.E."/>
            <person name="Bruggmann R."/>
            <person name="Dubchak I."/>
            <person name="Grimwood J."/>
            <person name="Gundlach H."/>
            <person name="Haberer G."/>
            <person name="Hellsten U."/>
            <person name="Mitros T."/>
            <person name="Poliakov A."/>
            <person name="Schmutz J."/>
            <person name="Spannagl M."/>
            <person name="Tang H."/>
            <person name="Wang X."/>
            <person name="Wicker T."/>
            <person name="Bharti A.K."/>
            <person name="Chapman J."/>
            <person name="Feltus F.A."/>
            <person name="Gowik U."/>
            <person name="Grigoriev I.V."/>
            <person name="Lyons E."/>
            <person name="Maher C.A."/>
            <person name="Martis M."/>
            <person name="Narechania A."/>
            <person name="Otillar R.P."/>
            <person name="Penning B.W."/>
            <person name="Salamov A.A."/>
            <person name="Wang Y."/>
            <person name="Zhang L."/>
            <person name="Carpita N.C."/>
            <person name="Freeling M."/>
            <person name="Gingle A.R."/>
            <person name="Hash C.T."/>
            <person name="Keller B."/>
            <person name="Klein P."/>
            <person name="Kresovich S."/>
            <person name="McCann M.C."/>
            <person name="Ming R."/>
            <person name="Peterson D.G."/>
            <person name="Mehboob-ur-Rahman"/>
            <person name="Ware D."/>
            <person name="Westhoff P."/>
            <person name="Mayer K.F."/>
            <person name="Messing J."/>
            <person name="Rokhsar D.S."/>
        </authorList>
    </citation>
    <scope>NUCLEOTIDE SEQUENCE [LARGE SCALE GENOMIC DNA]</scope>
    <source>
        <strain evidence="3">cv. BTx623</strain>
    </source>
</reference>
<dbReference type="Proteomes" id="UP000000768">
    <property type="component" value="Chromosome 1"/>
</dbReference>
<dbReference type="Gramene" id="OQU93427">
    <property type="protein sequence ID" value="OQU93427"/>
    <property type="gene ID" value="SORBI_3001G537600"/>
</dbReference>
<reference evidence="3" key="2">
    <citation type="journal article" date="2018" name="Plant J.">
        <title>The Sorghum bicolor reference genome: improved assembly, gene annotations, a transcriptome atlas, and signatures of genome organization.</title>
        <authorList>
            <person name="McCormick R.F."/>
            <person name="Truong S.K."/>
            <person name="Sreedasyam A."/>
            <person name="Jenkins J."/>
            <person name="Shu S."/>
            <person name="Sims D."/>
            <person name="Kennedy M."/>
            <person name="Amirebrahimi M."/>
            <person name="Weers B.D."/>
            <person name="McKinley B."/>
            <person name="Mattison A."/>
            <person name="Morishige D.T."/>
            <person name="Grimwood J."/>
            <person name="Schmutz J."/>
            <person name="Mullet J.E."/>
        </authorList>
    </citation>
    <scope>NUCLEOTIDE SEQUENCE [LARGE SCALE GENOMIC DNA]</scope>
    <source>
        <strain evidence="3">cv. BTx623</strain>
    </source>
</reference>
<evidence type="ECO:0000313" key="2">
    <source>
        <dbReference type="EMBL" id="OQU93427.1"/>
    </source>
</evidence>
<name>A0A1Z5SC18_SORBI</name>
<protein>
    <submittedName>
        <fullName evidence="2">Uncharacterized protein</fullName>
    </submittedName>
</protein>
<dbReference type="EMBL" id="CM000760">
    <property type="protein sequence ID" value="OQU93427.1"/>
    <property type="molecule type" value="Genomic_DNA"/>
</dbReference>
<evidence type="ECO:0000256" key="1">
    <source>
        <dbReference type="SAM" id="Coils"/>
    </source>
</evidence>
<feature type="coiled-coil region" evidence="1">
    <location>
        <begin position="130"/>
        <end position="157"/>
    </location>
</feature>
<dbReference type="AlphaFoldDB" id="A0A1Z5SC18"/>
<dbReference type="PANTHER" id="PTHR35500">
    <property type="entry name" value="OS03G0108700 PROTEIN"/>
    <property type="match status" value="1"/>
</dbReference>
<dbReference type="PANTHER" id="PTHR35500:SF1">
    <property type="entry name" value="OS03G0108700 PROTEIN"/>
    <property type="match status" value="1"/>
</dbReference>
<dbReference type="InParanoid" id="A0A1Z5SC18"/>
<keyword evidence="1" id="KW-0175">Coiled coil</keyword>
<dbReference type="STRING" id="4558.A0A1Z5SC18"/>
<accession>A0A1Z5SC18</accession>
<organism evidence="2 3">
    <name type="scientific">Sorghum bicolor</name>
    <name type="common">Sorghum</name>
    <name type="synonym">Sorghum vulgare</name>
    <dbReference type="NCBI Taxonomy" id="4558"/>
    <lineage>
        <taxon>Eukaryota</taxon>
        <taxon>Viridiplantae</taxon>
        <taxon>Streptophyta</taxon>
        <taxon>Embryophyta</taxon>
        <taxon>Tracheophyta</taxon>
        <taxon>Spermatophyta</taxon>
        <taxon>Magnoliopsida</taxon>
        <taxon>Liliopsida</taxon>
        <taxon>Poales</taxon>
        <taxon>Poaceae</taxon>
        <taxon>PACMAD clade</taxon>
        <taxon>Panicoideae</taxon>
        <taxon>Andropogonodae</taxon>
        <taxon>Andropogoneae</taxon>
        <taxon>Sorghinae</taxon>
        <taxon>Sorghum</taxon>
    </lineage>
</organism>
<evidence type="ECO:0000313" key="3">
    <source>
        <dbReference type="Proteomes" id="UP000000768"/>
    </source>
</evidence>
<proteinExistence type="predicted"/>
<gene>
    <name evidence="2" type="ORF">SORBI_3001G537600</name>
</gene>